<organism evidence="2">
    <name type="scientific">Timema bartmani</name>
    <dbReference type="NCBI Taxonomy" id="61472"/>
    <lineage>
        <taxon>Eukaryota</taxon>
        <taxon>Metazoa</taxon>
        <taxon>Ecdysozoa</taxon>
        <taxon>Arthropoda</taxon>
        <taxon>Hexapoda</taxon>
        <taxon>Insecta</taxon>
        <taxon>Pterygota</taxon>
        <taxon>Neoptera</taxon>
        <taxon>Polyneoptera</taxon>
        <taxon>Phasmatodea</taxon>
        <taxon>Timematodea</taxon>
        <taxon>Timematoidea</taxon>
        <taxon>Timematidae</taxon>
        <taxon>Timema</taxon>
    </lineage>
</organism>
<dbReference type="EMBL" id="OD566331">
    <property type="protein sequence ID" value="CAD7443780.1"/>
    <property type="molecule type" value="Genomic_DNA"/>
</dbReference>
<dbReference type="Pfam" id="PF00698">
    <property type="entry name" value="Acyl_transf_1"/>
    <property type="match status" value="1"/>
</dbReference>
<sequence length="608" mass="68480">MNNRSTSLGYKEVKDLCPPEIDVACHNSSNSNTISGPEEIVKTFVEQPKKEDPKPRSSKWVSSSVPESKWETPLAKYSSAEYHTNNLLSPVLFEESTKCIPNNAIVIEIAPHGLLQAIMRRSFGSENIHIPLTLRGHSKSHEFLLAAVGNFEPVPSSSVSSISRYTLTLISRDMGPRGPFGKSTRRGHEPTDGRITSKSSVIIVRSNRPRDVVFSAPGYEPRGPGLESQLVPWEGFDASVDHHFTISLNQERERMLAGHKLSGKVILPLSYLLQITWTYFCSKLHKNFTDTSVIFQDLHVHQHLEIPEKGALHFCIFVQKASGNFEIVLDGISLVLNGRILLSENTKAELSKTVTVFYENSYDLTSNEVYNEMENRGYQYQDHFRGILNAKVGDQGCISTIKWRNNWCSFIDSLIQTISVAERDLSFLVGPGQRLLGSLSFTAPRHNTRFESLYLHNIYKPAQLATVKKPPRLLSGFWGPELAMDEGRGFLSILRHLPQQIRPSRPPKDIARSRFYGESGDIQWWQSHWSNYEVVYQKVTGIVRGGGVEMLGLKTCHVDLFKNNEACVKLESFKFVSHSNPRLQGSGNKWFVHNLLMLNVSGAMLKVV</sequence>
<dbReference type="GO" id="GO:0006633">
    <property type="term" value="P:fatty acid biosynthetic process"/>
    <property type="evidence" value="ECO:0007669"/>
    <property type="project" value="TreeGrafter"/>
</dbReference>
<evidence type="ECO:0000259" key="1">
    <source>
        <dbReference type="Pfam" id="PF00698"/>
    </source>
</evidence>
<dbReference type="InterPro" id="IPR014043">
    <property type="entry name" value="Acyl_transferase_dom"/>
</dbReference>
<dbReference type="InterPro" id="IPR042104">
    <property type="entry name" value="PKS_dehydratase_sf"/>
</dbReference>
<dbReference type="InterPro" id="IPR016035">
    <property type="entry name" value="Acyl_Trfase/lysoPLipase"/>
</dbReference>
<dbReference type="Gene3D" id="3.30.70.3290">
    <property type="match status" value="1"/>
</dbReference>
<name>A0A7R9I1C5_9NEOP</name>
<gene>
    <name evidence="2" type="ORF">TBIB3V08_LOCUS6179</name>
</gene>
<reference evidence="2" key="1">
    <citation type="submission" date="2020-11" db="EMBL/GenBank/DDBJ databases">
        <authorList>
            <person name="Tran Van P."/>
        </authorList>
    </citation>
    <scope>NUCLEOTIDE SEQUENCE</scope>
</reference>
<dbReference type="GO" id="GO:0004312">
    <property type="term" value="F:fatty acid synthase activity"/>
    <property type="evidence" value="ECO:0007669"/>
    <property type="project" value="TreeGrafter"/>
</dbReference>
<dbReference type="PANTHER" id="PTHR43775:SF23">
    <property type="entry name" value="FATTY ACID SYNTHASE 3"/>
    <property type="match status" value="1"/>
</dbReference>
<evidence type="ECO:0000313" key="2">
    <source>
        <dbReference type="EMBL" id="CAD7443780.1"/>
    </source>
</evidence>
<dbReference type="PANTHER" id="PTHR43775">
    <property type="entry name" value="FATTY ACID SYNTHASE"/>
    <property type="match status" value="1"/>
</dbReference>
<dbReference type="SUPFAM" id="SSF52151">
    <property type="entry name" value="FabD/lysophospholipase-like"/>
    <property type="match status" value="1"/>
</dbReference>
<dbReference type="Gene3D" id="3.40.366.10">
    <property type="entry name" value="Malonyl-Coenzyme A Acyl Carrier Protein, domain 2"/>
    <property type="match status" value="1"/>
</dbReference>
<dbReference type="Gene3D" id="3.30.70.250">
    <property type="entry name" value="Malonyl-CoA ACP transacylase, ACP-binding"/>
    <property type="match status" value="1"/>
</dbReference>
<dbReference type="InterPro" id="IPR001227">
    <property type="entry name" value="Ac_transferase_dom_sf"/>
</dbReference>
<dbReference type="InterPro" id="IPR050091">
    <property type="entry name" value="PKS_NRPS_Biosynth_Enz"/>
</dbReference>
<feature type="domain" description="Malonyl-CoA:ACP transacylase (MAT)" evidence="1">
    <location>
        <begin position="52"/>
        <end position="128"/>
    </location>
</feature>
<dbReference type="Gene3D" id="3.10.129.110">
    <property type="entry name" value="Polyketide synthase dehydratase"/>
    <property type="match status" value="1"/>
</dbReference>
<accession>A0A7R9I1C5</accession>
<dbReference type="AlphaFoldDB" id="A0A7R9I1C5"/>
<proteinExistence type="predicted"/>
<protein>
    <recommendedName>
        <fullName evidence="1">Malonyl-CoA:ACP transacylase (MAT) domain-containing protein</fullName>
    </recommendedName>
</protein>